<dbReference type="PROSITE" id="PS00371">
    <property type="entry name" value="PTS_EIIA_TYPE_1_HIS"/>
    <property type="match status" value="1"/>
</dbReference>
<evidence type="ECO:0000256" key="3">
    <source>
        <dbReference type="ARBA" id="ARBA00022597"/>
    </source>
</evidence>
<evidence type="ECO:0000259" key="7">
    <source>
        <dbReference type="PROSITE" id="PS51093"/>
    </source>
</evidence>
<dbReference type="EC" id="2.7.1.-" evidence="8"/>
<gene>
    <name evidence="8" type="primary">crr</name>
    <name evidence="8" type="ORF">NCTC11923_01425</name>
</gene>
<name>A0A448KCY2_9ACTO</name>
<organism evidence="8 9">
    <name type="scientific">Actinomyces slackii</name>
    <dbReference type="NCBI Taxonomy" id="52774"/>
    <lineage>
        <taxon>Bacteria</taxon>
        <taxon>Bacillati</taxon>
        <taxon>Actinomycetota</taxon>
        <taxon>Actinomycetes</taxon>
        <taxon>Actinomycetales</taxon>
        <taxon>Actinomycetaceae</taxon>
        <taxon>Actinomyces</taxon>
    </lineage>
</organism>
<dbReference type="GO" id="GO:0016301">
    <property type="term" value="F:kinase activity"/>
    <property type="evidence" value="ECO:0007669"/>
    <property type="project" value="UniProtKB-KW"/>
</dbReference>
<keyword evidence="4 8" id="KW-0808">Transferase</keyword>
<dbReference type="EMBL" id="LR134363">
    <property type="protein sequence ID" value="VEG74785.1"/>
    <property type="molecule type" value="Genomic_DNA"/>
</dbReference>
<dbReference type="PANTHER" id="PTHR45008">
    <property type="entry name" value="PTS SYSTEM GLUCOSE-SPECIFIC EIIA COMPONENT"/>
    <property type="match status" value="1"/>
</dbReference>
<keyword evidence="9" id="KW-1185">Reference proteome</keyword>
<evidence type="ECO:0000256" key="4">
    <source>
        <dbReference type="ARBA" id="ARBA00022679"/>
    </source>
</evidence>
<feature type="domain" description="PTS EIIA type-1" evidence="7">
    <location>
        <begin position="21"/>
        <end position="128"/>
    </location>
</feature>
<evidence type="ECO:0000313" key="8">
    <source>
        <dbReference type="EMBL" id="VEG74785.1"/>
    </source>
</evidence>
<dbReference type="Pfam" id="PF00358">
    <property type="entry name" value="PTS_EIIA_1"/>
    <property type="match status" value="1"/>
</dbReference>
<dbReference type="InterPro" id="IPR011055">
    <property type="entry name" value="Dup_hybrid_motif"/>
</dbReference>
<protein>
    <submittedName>
        <fullName evidence="8">Glucose-specific phosphotransferase enzyme IIA component</fullName>
        <ecNumber evidence="8">2.7.1.-</ecNumber>
    </submittedName>
</protein>
<dbReference type="STRING" id="1278298.GCA_000428685_02166"/>
<reference evidence="8 9" key="1">
    <citation type="submission" date="2018-12" db="EMBL/GenBank/DDBJ databases">
        <authorList>
            <consortium name="Pathogen Informatics"/>
        </authorList>
    </citation>
    <scope>NUCLEOTIDE SEQUENCE [LARGE SCALE GENOMIC DNA]</scope>
    <source>
        <strain evidence="8 9">NCTC11923</strain>
    </source>
</reference>
<dbReference type="RefSeq" id="WP_026427140.1">
    <property type="nucleotide sequence ID" value="NZ_CBCRWE010000021.1"/>
</dbReference>
<keyword evidence="5" id="KW-0598">Phosphotransferase system</keyword>
<dbReference type="SUPFAM" id="SSF51261">
    <property type="entry name" value="Duplicated hybrid motif"/>
    <property type="match status" value="1"/>
</dbReference>
<evidence type="ECO:0000256" key="1">
    <source>
        <dbReference type="ARBA" id="ARBA00004496"/>
    </source>
</evidence>
<dbReference type="GO" id="GO:0005737">
    <property type="term" value="C:cytoplasm"/>
    <property type="evidence" value="ECO:0007669"/>
    <property type="project" value="UniProtKB-SubCell"/>
</dbReference>
<evidence type="ECO:0000256" key="2">
    <source>
        <dbReference type="ARBA" id="ARBA00022448"/>
    </source>
</evidence>
<dbReference type="KEGG" id="asla:NCTC11923_01425"/>
<keyword evidence="6" id="KW-0418">Kinase</keyword>
<dbReference type="AlphaFoldDB" id="A0A448KCY2"/>
<evidence type="ECO:0000313" key="9">
    <source>
        <dbReference type="Proteomes" id="UP000276899"/>
    </source>
</evidence>
<proteinExistence type="predicted"/>
<dbReference type="GO" id="GO:0009401">
    <property type="term" value="P:phosphoenolpyruvate-dependent sugar phosphotransferase system"/>
    <property type="evidence" value="ECO:0007669"/>
    <property type="project" value="UniProtKB-KW"/>
</dbReference>
<keyword evidence="2" id="KW-0813">Transport</keyword>
<dbReference type="InterPro" id="IPR050890">
    <property type="entry name" value="PTS_EIIA_component"/>
</dbReference>
<keyword evidence="3" id="KW-0762">Sugar transport</keyword>
<dbReference type="Proteomes" id="UP000276899">
    <property type="component" value="Chromosome"/>
</dbReference>
<evidence type="ECO:0000256" key="6">
    <source>
        <dbReference type="ARBA" id="ARBA00022777"/>
    </source>
</evidence>
<dbReference type="InterPro" id="IPR001127">
    <property type="entry name" value="PTS_EIIA_1_perm"/>
</dbReference>
<dbReference type="PROSITE" id="PS51093">
    <property type="entry name" value="PTS_EIIA_TYPE_1"/>
    <property type="match status" value="1"/>
</dbReference>
<evidence type="ECO:0000256" key="5">
    <source>
        <dbReference type="ARBA" id="ARBA00022683"/>
    </source>
</evidence>
<comment type="subcellular location">
    <subcellularLocation>
        <location evidence="1">Cytoplasm</location>
    </subcellularLocation>
</comment>
<accession>A0A448KCY2</accession>
<dbReference type="PANTHER" id="PTHR45008:SF1">
    <property type="entry name" value="PTS SYSTEM GLUCOSE-SPECIFIC EIIA COMPONENT"/>
    <property type="match status" value="1"/>
</dbReference>
<dbReference type="Gene3D" id="2.70.70.10">
    <property type="entry name" value="Glucose Permease (Domain IIA)"/>
    <property type="match status" value="1"/>
</dbReference>
<sequence>MSLEVCAPVAGTVIALAQVPDPVFAGRVLGPGIALDPDRAAGRTAVAVAPLTGRVTKAHPHAFIVADAQGREVLVHLGIDTVSLEGRGFTVHAVAGAFVRAGTPIITWSPSAVEAGGLSPIVPVLAMGGDEGALAPVPAGTALAAGDLLMTWS</sequence>